<gene>
    <name evidence="2" type="ordered locus">NOCYR_3036</name>
</gene>
<feature type="region of interest" description="Disordered" evidence="1">
    <location>
        <begin position="21"/>
        <end position="82"/>
    </location>
</feature>
<evidence type="ECO:0008006" key="4">
    <source>
        <dbReference type="Google" id="ProtNLM"/>
    </source>
</evidence>
<name>H6RBG4_NOCCG</name>
<feature type="region of interest" description="Disordered" evidence="1">
    <location>
        <begin position="124"/>
        <end position="155"/>
    </location>
</feature>
<keyword evidence="3" id="KW-1185">Reference proteome</keyword>
<evidence type="ECO:0000313" key="3">
    <source>
        <dbReference type="Proteomes" id="UP000008190"/>
    </source>
</evidence>
<accession>H6RBG4</accession>
<feature type="compositionally biased region" description="Low complexity" evidence="1">
    <location>
        <begin position="127"/>
        <end position="137"/>
    </location>
</feature>
<evidence type="ECO:0000256" key="1">
    <source>
        <dbReference type="SAM" id="MobiDB-lite"/>
    </source>
</evidence>
<dbReference type="PROSITE" id="PS51257">
    <property type="entry name" value="PROKAR_LIPOPROTEIN"/>
    <property type="match status" value="1"/>
</dbReference>
<sequence length="192" mass="19157">MKRLLIAAAGIALAAGLVGCSDSDEQKPATTTTSHAVTTSAAAASTTTPANPTTNGEAPPPAPTITGQRGADGSTGNNLSAEYCARNQDPGCPAGSYVGPNAIPNPNGDGTWVPCEGTICTNPNHGAGPENAPGPTTTAPPAPTTTVPNPAPNNNTPVEGAPCGDDGRGRWQHLEGSDAEHYGTEWLCSYNG</sequence>
<dbReference type="EMBL" id="FO082843">
    <property type="protein sequence ID" value="CCF63803.1"/>
    <property type="molecule type" value="Genomic_DNA"/>
</dbReference>
<reference evidence="2 3" key="1">
    <citation type="journal article" date="2012" name="J. Bacteriol.">
        <title>Genome sequence of the human- and animal-pathogenic strain Nocardia cyriacigeorgica GUH-2.</title>
        <authorList>
            <person name="Zoropogui A."/>
            <person name="Pujic P."/>
            <person name="Normand P."/>
            <person name="Barbe V."/>
            <person name="Beaman B."/>
            <person name="Beaman L."/>
            <person name="Boiron P."/>
            <person name="Colinon C."/>
            <person name="Deredjian A."/>
            <person name="Graindorge A."/>
            <person name="Mangenot S."/>
            <person name="Nazaret S."/>
            <person name="Neto M."/>
            <person name="Petit S."/>
            <person name="Roche D."/>
            <person name="Vallenet D."/>
            <person name="Rodriguez-Nava V."/>
            <person name="Richard Y."/>
            <person name="Cournoyer B."/>
            <person name="Blaha D."/>
        </authorList>
    </citation>
    <scope>NUCLEOTIDE SEQUENCE [LARGE SCALE GENOMIC DNA]</scope>
    <source>
        <strain evidence="2 3">GUH-2</strain>
    </source>
</reference>
<organism evidence="2 3">
    <name type="scientific">Nocardia cyriacigeorgica (strain GUH-2)</name>
    <dbReference type="NCBI Taxonomy" id="1127134"/>
    <lineage>
        <taxon>Bacteria</taxon>
        <taxon>Bacillati</taxon>
        <taxon>Actinomycetota</taxon>
        <taxon>Actinomycetes</taxon>
        <taxon>Mycobacteriales</taxon>
        <taxon>Nocardiaceae</taxon>
        <taxon>Nocardia</taxon>
    </lineage>
</organism>
<feature type="compositionally biased region" description="Low complexity" evidence="1">
    <location>
        <begin position="28"/>
        <end position="57"/>
    </location>
</feature>
<dbReference type="RefSeq" id="WP_014351259.1">
    <property type="nucleotide sequence ID" value="NC_016887.1"/>
</dbReference>
<dbReference type="HOGENOM" id="CLU_1592870_0_0_11"/>
<dbReference type="Proteomes" id="UP000008190">
    <property type="component" value="Chromosome"/>
</dbReference>
<feature type="compositionally biased region" description="Low complexity" evidence="1">
    <location>
        <begin position="144"/>
        <end position="155"/>
    </location>
</feature>
<dbReference type="OrthoDB" id="4775409at2"/>
<protein>
    <recommendedName>
        <fullName evidence="4">Lipoprotein</fullName>
    </recommendedName>
</protein>
<dbReference type="eggNOG" id="ENOG5031EMS">
    <property type="taxonomic scope" value="Bacteria"/>
</dbReference>
<proteinExistence type="predicted"/>
<dbReference type="KEGG" id="ncy:NOCYR_3036"/>
<evidence type="ECO:0000313" key="2">
    <source>
        <dbReference type="EMBL" id="CCF63803.1"/>
    </source>
</evidence>
<dbReference type="AlphaFoldDB" id="H6RBG4"/>